<organism evidence="1 2">
    <name type="scientific">Artomyces pyxidatus</name>
    <dbReference type="NCBI Taxonomy" id="48021"/>
    <lineage>
        <taxon>Eukaryota</taxon>
        <taxon>Fungi</taxon>
        <taxon>Dikarya</taxon>
        <taxon>Basidiomycota</taxon>
        <taxon>Agaricomycotina</taxon>
        <taxon>Agaricomycetes</taxon>
        <taxon>Russulales</taxon>
        <taxon>Auriscalpiaceae</taxon>
        <taxon>Artomyces</taxon>
    </lineage>
</organism>
<dbReference type="Proteomes" id="UP000814140">
    <property type="component" value="Unassembled WGS sequence"/>
</dbReference>
<gene>
    <name evidence="1" type="ORF">BV25DRAFT_428479</name>
</gene>
<evidence type="ECO:0000313" key="1">
    <source>
        <dbReference type="EMBL" id="KAI0063430.1"/>
    </source>
</evidence>
<proteinExistence type="predicted"/>
<reference evidence="1" key="1">
    <citation type="submission" date="2021-03" db="EMBL/GenBank/DDBJ databases">
        <authorList>
            <consortium name="DOE Joint Genome Institute"/>
            <person name="Ahrendt S."/>
            <person name="Looney B.P."/>
            <person name="Miyauchi S."/>
            <person name="Morin E."/>
            <person name="Drula E."/>
            <person name="Courty P.E."/>
            <person name="Chicoki N."/>
            <person name="Fauchery L."/>
            <person name="Kohler A."/>
            <person name="Kuo A."/>
            <person name="Labutti K."/>
            <person name="Pangilinan J."/>
            <person name="Lipzen A."/>
            <person name="Riley R."/>
            <person name="Andreopoulos W."/>
            <person name="He G."/>
            <person name="Johnson J."/>
            <person name="Barry K.W."/>
            <person name="Grigoriev I.V."/>
            <person name="Nagy L."/>
            <person name="Hibbett D."/>
            <person name="Henrissat B."/>
            <person name="Matheny P.B."/>
            <person name="Labbe J."/>
            <person name="Martin F."/>
        </authorList>
    </citation>
    <scope>NUCLEOTIDE SEQUENCE</scope>
    <source>
        <strain evidence="1">HHB10654</strain>
    </source>
</reference>
<comment type="caution">
    <text evidence="1">The sequence shown here is derived from an EMBL/GenBank/DDBJ whole genome shotgun (WGS) entry which is preliminary data.</text>
</comment>
<protein>
    <submittedName>
        <fullName evidence="1">Uncharacterized protein</fullName>
    </submittedName>
</protein>
<evidence type="ECO:0000313" key="2">
    <source>
        <dbReference type="Proteomes" id="UP000814140"/>
    </source>
</evidence>
<dbReference type="EMBL" id="MU277203">
    <property type="protein sequence ID" value="KAI0063430.1"/>
    <property type="molecule type" value="Genomic_DNA"/>
</dbReference>
<reference evidence="1" key="2">
    <citation type="journal article" date="2022" name="New Phytol.">
        <title>Evolutionary transition to the ectomycorrhizal habit in the genomes of a hyperdiverse lineage of mushroom-forming fungi.</title>
        <authorList>
            <person name="Looney B."/>
            <person name="Miyauchi S."/>
            <person name="Morin E."/>
            <person name="Drula E."/>
            <person name="Courty P.E."/>
            <person name="Kohler A."/>
            <person name="Kuo A."/>
            <person name="LaButti K."/>
            <person name="Pangilinan J."/>
            <person name="Lipzen A."/>
            <person name="Riley R."/>
            <person name="Andreopoulos W."/>
            <person name="He G."/>
            <person name="Johnson J."/>
            <person name="Nolan M."/>
            <person name="Tritt A."/>
            <person name="Barry K.W."/>
            <person name="Grigoriev I.V."/>
            <person name="Nagy L.G."/>
            <person name="Hibbett D."/>
            <person name="Henrissat B."/>
            <person name="Matheny P.B."/>
            <person name="Labbe J."/>
            <person name="Martin F.M."/>
        </authorList>
    </citation>
    <scope>NUCLEOTIDE SEQUENCE</scope>
    <source>
        <strain evidence="1">HHB10654</strain>
    </source>
</reference>
<name>A0ACB8T595_9AGAM</name>
<accession>A0ACB8T595</accession>
<keyword evidence="2" id="KW-1185">Reference proteome</keyword>
<sequence length="536" mass="58470">MLGAPDQSSAYSLSGHVSISLTSAASLFERRRAVRLLLQSLIITFEGQSELVTPETAYSAARLCSVSQELAPGEPVEFSNEGHEDTDKPCTWNVVFNLPIPGWLPPSDIFGDCREAPPGTRYSLHATAKLAHIEENAAGNSWFSTLCSPFFVKTKTVHARACEITLNRFALPPTSSPSAGPSYPLSNYVVSTTSPDSDKERNSPPIPGSILSKLNVVASIPEHINVDASAFPFTLRLRAPGLSPEDSARLRVTGFTVELEQTDKYRSTGTAYASHYPLPREREQPPHKPLCDPHPVHTLYDIGLLVAPQARHHAVEVSSSLLPESNVAHYPLEGRGGIFNPTLEVRADQWYTMQTEVPFVQQMPAAREALWAGTAKLRPSGQSPFFGVKHAMHVSVTCVYDGEDGEVAATENLRFTLPVDFVRVRPTPVTPPVRIQSLSSHASSESSCSSITMPFLVPYGNPELPAYSQLFYSNGDRKVDDSTPLPLYTPSPNSSCSSLTFEDTDMELRKESNLDLYEMLPLPEVLASGLTHGPVS</sequence>